<proteinExistence type="predicted"/>
<reference evidence="1" key="1">
    <citation type="submission" date="2013-11" db="EMBL/GenBank/DDBJ databases">
        <title>Genome sequence of the fusiform rust pathogen reveals effectors for host alternation and coevolution with pine.</title>
        <authorList>
            <consortium name="DOE Joint Genome Institute"/>
            <person name="Smith K."/>
            <person name="Pendleton A."/>
            <person name="Kubisiak T."/>
            <person name="Anderson C."/>
            <person name="Salamov A."/>
            <person name="Aerts A."/>
            <person name="Riley R."/>
            <person name="Clum A."/>
            <person name="Lindquist E."/>
            <person name="Ence D."/>
            <person name="Campbell M."/>
            <person name="Kronenberg Z."/>
            <person name="Feau N."/>
            <person name="Dhillon B."/>
            <person name="Hamelin R."/>
            <person name="Burleigh J."/>
            <person name="Smith J."/>
            <person name="Yandell M."/>
            <person name="Nelson C."/>
            <person name="Grigoriev I."/>
            <person name="Davis J."/>
        </authorList>
    </citation>
    <scope>NUCLEOTIDE SEQUENCE</scope>
    <source>
        <strain evidence="1">G11</strain>
    </source>
</reference>
<dbReference type="AlphaFoldDB" id="A0A9P6TDU0"/>
<comment type="caution">
    <text evidence="1">The sequence shown here is derived from an EMBL/GenBank/DDBJ whole genome shotgun (WGS) entry which is preliminary data.</text>
</comment>
<accession>A0A9P6TDU0</accession>
<evidence type="ECO:0000313" key="2">
    <source>
        <dbReference type="Proteomes" id="UP000886653"/>
    </source>
</evidence>
<gene>
    <name evidence="1" type="ORF">CROQUDRAFT_41012</name>
</gene>
<evidence type="ECO:0000313" key="1">
    <source>
        <dbReference type="EMBL" id="KAG0148702.1"/>
    </source>
</evidence>
<keyword evidence="2" id="KW-1185">Reference proteome</keyword>
<dbReference type="Proteomes" id="UP000886653">
    <property type="component" value="Unassembled WGS sequence"/>
</dbReference>
<sequence length="100" mass="11576">MIETLHGHFFIYKPIQLLSSQEFELFVPIFFYKDGENSFSKCLKAVLKPNNLKKKYDVYIPSEPDFSSKLLFTINVNQFWHPFSAIQLPNGTALKPLCSS</sequence>
<protein>
    <submittedName>
        <fullName evidence="1">Uncharacterized protein</fullName>
    </submittedName>
</protein>
<name>A0A9P6TDU0_9BASI</name>
<organism evidence="1 2">
    <name type="scientific">Cronartium quercuum f. sp. fusiforme G11</name>
    <dbReference type="NCBI Taxonomy" id="708437"/>
    <lineage>
        <taxon>Eukaryota</taxon>
        <taxon>Fungi</taxon>
        <taxon>Dikarya</taxon>
        <taxon>Basidiomycota</taxon>
        <taxon>Pucciniomycotina</taxon>
        <taxon>Pucciniomycetes</taxon>
        <taxon>Pucciniales</taxon>
        <taxon>Coleosporiaceae</taxon>
        <taxon>Cronartium</taxon>
    </lineage>
</organism>
<dbReference type="EMBL" id="MU167234">
    <property type="protein sequence ID" value="KAG0148702.1"/>
    <property type="molecule type" value="Genomic_DNA"/>
</dbReference>